<accession>A0A5N7D1B6</accession>
<keyword evidence="2" id="KW-1185">Reference proteome</keyword>
<gene>
    <name evidence="1" type="ORF">BDV37DRAFT_286843</name>
</gene>
<dbReference type="EMBL" id="ML736819">
    <property type="protein sequence ID" value="KAE8400212.1"/>
    <property type="molecule type" value="Genomic_DNA"/>
</dbReference>
<dbReference type="PANTHER" id="PTHR35395">
    <property type="entry name" value="DUF6536 DOMAIN-CONTAINING PROTEIN"/>
    <property type="match status" value="1"/>
</dbReference>
<organism evidence="1 2">
    <name type="scientific">Aspergillus pseudonomiae</name>
    <dbReference type="NCBI Taxonomy" id="1506151"/>
    <lineage>
        <taxon>Eukaryota</taxon>
        <taxon>Fungi</taxon>
        <taxon>Dikarya</taxon>
        <taxon>Ascomycota</taxon>
        <taxon>Pezizomycotina</taxon>
        <taxon>Eurotiomycetes</taxon>
        <taxon>Eurotiomycetidae</taxon>
        <taxon>Eurotiales</taxon>
        <taxon>Aspergillaceae</taxon>
        <taxon>Aspergillus</taxon>
        <taxon>Aspergillus subgen. Circumdati</taxon>
    </lineage>
</organism>
<dbReference type="RefSeq" id="XP_031937531.1">
    <property type="nucleotide sequence ID" value="XM_032088010.1"/>
</dbReference>
<name>A0A5N6HRU4_9EURO</name>
<evidence type="ECO:0000313" key="1">
    <source>
        <dbReference type="EMBL" id="KAE8400212.1"/>
    </source>
</evidence>
<proteinExistence type="predicted"/>
<dbReference type="Proteomes" id="UP000325579">
    <property type="component" value="Unassembled WGS sequence"/>
</dbReference>
<sequence>MTLGTISLVVLGALIGVILQNADHPLSFYWHLVLGPVRSDNLLMDPSRDNPLSFPDSANPVYYPGLHAHPQSPISMAILGNTPQLFHSVIYFLYNNLITCMVLAAKYNDYGNERKVLRVSEPRGAQRSTYYLSLPYRYIVPLLLSSAVLHWLVLQSSYYVRVVSYDQWGSAGAMISTCGFSVVAMIILLHLGGLMLRSCSAAISAACHPPGNDIDAALKPVKWVKSLASAKIR</sequence>
<reference evidence="1 2" key="1">
    <citation type="submission" date="2019-04" db="EMBL/GenBank/DDBJ databases">
        <authorList>
            <consortium name="DOE Joint Genome Institute"/>
            <person name="Mondo S."/>
            <person name="Kjaerbolling I."/>
            <person name="Vesth T."/>
            <person name="Frisvad J.C."/>
            <person name="Nybo J.L."/>
            <person name="Theobald S."/>
            <person name="Kildgaard S."/>
            <person name="Isbrandt T."/>
            <person name="Kuo A."/>
            <person name="Sato A."/>
            <person name="Lyhne E.K."/>
            <person name="Kogle M.E."/>
            <person name="Wiebenga A."/>
            <person name="Kun R.S."/>
            <person name="Lubbers R.J."/>
            <person name="Makela M.R."/>
            <person name="Barry K."/>
            <person name="Chovatia M."/>
            <person name="Clum A."/>
            <person name="Daum C."/>
            <person name="Haridas S."/>
            <person name="He G."/>
            <person name="LaButti K."/>
            <person name="Lipzen A."/>
            <person name="Riley R."/>
            <person name="Salamov A."/>
            <person name="Simmons B.A."/>
            <person name="Magnuson J.K."/>
            <person name="Henrissat B."/>
            <person name="Mortensen U.H."/>
            <person name="Larsen T.O."/>
            <person name="Devries R.P."/>
            <person name="Grigoriev I.V."/>
            <person name="Machida M."/>
            <person name="Baker S.E."/>
            <person name="Andersen M.R."/>
            <person name="Cantor M.N."/>
            <person name="Hua S.X."/>
        </authorList>
    </citation>
    <scope>NUCLEOTIDE SEQUENCE [LARGE SCALE GENOMIC DNA]</scope>
    <source>
        <strain evidence="1 2">CBS 119388</strain>
    </source>
</reference>
<dbReference type="PANTHER" id="PTHR35395:SF1">
    <property type="entry name" value="DUF6536 DOMAIN-CONTAINING PROTEIN"/>
    <property type="match status" value="1"/>
</dbReference>
<dbReference type="GeneID" id="43672701"/>
<protein>
    <submittedName>
        <fullName evidence="1">Uncharacterized protein</fullName>
    </submittedName>
</protein>
<evidence type="ECO:0000313" key="2">
    <source>
        <dbReference type="Proteomes" id="UP000325579"/>
    </source>
</evidence>
<dbReference type="AlphaFoldDB" id="A0A5N6HRU4"/>
<accession>A0A5N6HRU4</accession>
<dbReference type="OrthoDB" id="5429634at2759"/>